<feature type="region of interest" description="Disordered" evidence="10">
    <location>
        <begin position="1"/>
        <end position="22"/>
    </location>
</feature>
<keyword evidence="5 8" id="KW-0648">Protein biosynthesis</keyword>
<keyword evidence="2 8" id="KW-0963">Cytoplasm</keyword>
<evidence type="ECO:0000256" key="2">
    <source>
        <dbReference type="ARBA" id="ARBA00022490"/>
    </source>
</evidence>
<dbReference type="Pfam" id="PF03841">
    <property type="entry name" value="SelA"/>
    <property type="match status" value="1"/>
</dbReference>
<evidence type="ECO:0000256" key="5">
    <source>
        <dbReference type="ARBA" id="ARBA00022917"/>
    </source>
</evidence>
<evidence type="ECO:0000313" key="11">
    <source>
        <dbReference type="EMBL" id="SFG16457.1"/>
    </source>
</evidence>
<dbReference type="Gene3D" id="3.40.640.10">
    <property type="entry name" value="Type I PLP-dependent aspartate aminotransferase-like (Major domain)"/>
    <property type="match status" value="1"/>
</dbReference>
<gene>
    <name evidence="8" type="primary">selA</name>
    <name evidence="11" type="ORF">SAMN05660282_00097</name>
</gene>
<dbReference type="InterPro" id="IPR015421">
    <property type="entry name" value="PyrdxlP-dep_Trfase_major"/>
</dbReference>
<accession>A0A1I2PR11</accession>
<dbReference type="PANTHER" id="PTHR32328">
    <property type="entry name" value="L-SERYL-TRNA(SEC) SELENIUM TRANSFERASE"/>
    <property type="match status" value="1"/>
</dbReference>
<comment type="similarity">
    <text evidence="7 8">Belongs to the SelA family.</text>
</comment>
<evidence type="ECO:0000256" key="10">
    <source>
        <dbReference type="SAM" id="MobiDB-lite"/>
    </source>
</evidence>
<dbReference type="PANTHER" id="PTHR32328:SF0">
    <property type="entry name" value="L-SERYL-TRNA(SEC) SELENIUM TRANSFERASE"/>
    <property type="match status" value="1"/>
</dbReference>
<evidence type="ECO:0000256" key="6">
    <source>
        <dbReference type="ARBA" id="ARBA00023266"/>
    </source>
</evidence>
<keyword evidence="6 8" id="KW-0711">Selenium</keyword>
<comment type="catalytic activity">
    <reaction evidence="8">
        <text>L-seryl-tRNA(Sec) + selenophosphate + H(+) = L-selenocysteinyl-tRNA(Sec) + phosphate</text>
        <dbReference type="Rhea" id="RHEA:22728"/>
        <dbReference type="Rhea" id="RHEA-COMP:9742"/>
        <dbReference type="Rhea" id="RHEA-COMP:9743"/>
        <dbReference type="ChEBI" id="CHEBI:15378"/>
        <dbReference type="ChEBI" id="CHEBI:16144"/>
        <dbReference type="ChEBI" id="CHEBI:43474"/>
        <dbReference type="ChEBI" id="CHEBI:78533"/>
        <dbReference type="ChEBI" id="CHEBI:78573"/>
        <dbReference type="EC" id="2.9.1.1"/>
    </reaction>
</comment>
<dbReference type="HAMAP" id="MF_00423">
    <property type="entry name" value="SelA"/>
    <property type="match status" value="1"/>
</dbReference>
<protein>
    <recommendedName>
        <fullName evidence="8">L-seryl-tRNA(Sec) selenium transferase</fullName>
        <ecNumber evidence="8">2.9.1.1</ecNumber>
    </recommendedName>
    <alternativeName>
        <fullName evidence="8">Selenocysteine synthase</fullName>
        <shortName evidence="8">Sec synthase</shortName>
    </alternativeName>
    <alternativeName>
        <fullName evidence="8">Selenocysteinyl-tRNA(Sec) synthase</fullName>
    </alternativeName>
</protein>
<dbReference type="RefSeq" id="WP_092283325.1">
    <property type="nucleotide sequence ID" value="NZ_FOPJ01000001.1"/>
</dbReference>
<comment type="function">
    <text evidence="8">Converts seryl-tRNA(Sec) to selenocysteinyl-tRNA(Sec) required for selenoprotein biosynthesis.</text>
</comment>
<dbReference type="GO" id="GO:0001514">
    <property type="term" value="P:selenocysteine incorporation"/>
    <property type="evidence" value="ECO:0007669"/>
    <property type="project" value="UniProtKB-UniRule"/>
</dbReference>
<evidence type="ECO:0000256" key="1">
    <source>
        <dbReference type="ARBA" id="ARBA00001933"/>
    </source>
</evidence>
<evidence type="ECO:0000256" key="3">
    <source>
        <dbReference type="ARBA" id="ARBA00022679"/>
    </source>
</evidence>
<keyword evidence="12" id="KW-1185">Reference proteome</keyword>
<dbReference type="GO" id="GO:0001717">
    <property type="term" value="P:conversion of seryl-tRNAsec to selenocys-tRNAsec"/>
    <property type="evidence" value="ECO:0007669"/>
    <property type="project" value="UniProtKB-UniRule"/>
</dbReference>
<dbReference type="GO" id="GO:0004125">
    <property type="term" value="F:L-seryl-tRNA(Sec) selenium transferase activity"/>
    <property type="evidence" value="ECO:0007669"/>
    <property type="project" value="UniProtKB-UniRule"/>
</dbReference>
<dbReference type="STRING" id="185761.SAMN05660282_00097"/>
<dbReference type="AlphaFoldDB" id="A0A1I2PR11"/>
<evidence type="ECO:0000313" key="12">
    <source>
        <dbReference type="Proteomes" id="UP000199065"/>
    </source>
</evidence>
<comment type="subcellular location">
    <subcellularLocation>
        <location evidence="8">Cytoplasm</location>
    </subcellularLocation>
</comment>
<keyword evidence="4 8" id="KW-0663">Pyridoxal phosphate</keyword>
<dbReference type="EC" id="2.9.1.1" evidence="8"/>
<comment type="pathway">
    <text evidence="8">Aminoacyl-tRNA biosynthesis; selenocysteinyl-tRNA(Sec) biosynthesis; selenocysteinyl-tRNA(Sec) from L-seryl-tRNA(Sec) (bacterial route): step 1/1.</text>
</comment>
<dbReference type="InterPro" id="IPR018319">
    <property type="entry name" value="SelA-like"/>
</dbReference>
<evidence type="ECO:0000256" key="9">
    <source>
        <dbReference type="PIRSR" id="PIRSR618319-50"/>
    </source>
</evidence>
<dbReference type="OrthoDB" id="9787096at2"/>
<dbReference type="SUPFAM" id="SSF53383">
    <property type="entry name" value="PLP-dependent transferases"/>
    <property type="match status" value="1"/>
</dbReference>
<dbReference type="InterPro" id="IPR015424">
    <property type="entry name" value="PyrdxlP-dep_Trfase"/>
</dbReference>
<comment type="cofactor">
    <cofactor evidence="1 8 9">
        <name>pyridoxal 5'-phosphate</name>
        <dbReference type="ChEBI" id="CHEBI:597326"/>
    </cofactor>
</comment>
<evidence type="ECO:0000256" key="4">
    <source>
        <dbReference type="ARBA" id="ARBA00022898"/>
    </source>
</evidence>
<reference evidence="11 12" key="1">
    <citation type="submission" date="2016-10" db="EMBL/GenBank/DDBJ databases">
        <authorList>
            <person name="de Groot N.N."/>
        </authorList>
    </citation>
    <scope>NUCLEOTIDE SEQUENCE [LARGE SCALE GENOMIC DNA]</scope>
    <source>
        <strain>J11</strain>
        <strain evidence="12">PG 39</strain>
    </source>
</reference>
<proteinExistence type="inferred from homology"/>
<dbReference type="UniPathway" id="UPA00906">
    <property type="reaction ID" value="UER00896"/>
</dbReference>
<feature type="modified residue" description="N6-(pyridoxal phosphate)lysine" evidence="8 9">
    <location>
        <position position="315"/>
    </location>
</feature>
<dbReference type="Proteomes" id="UP000199065">
    <property type="component" value="Unassembled WGS sequence"/>
</dbReference>
<dbReference type="NCBIfam" id="TIGR00474">
    <property type="entry name" value="selA"/>
    <property type="match status" value="1"/>
</dbReference>
<dbReference type="Gene3D" id="3.90.1150.180">
    <property type="match status" value="1"/>
</dbReference>
<keyword evidence="3 8" id="KW-0808">Transferase</keyword>
<dbReference type="EMBL" id="FOPJ01000001">
    <property type="protein sequence ID" value="SFG16457.1"/>
    <property type="molecule type" value="Genomic_DNA"/>
</dbReference>
<organism evidence="11 12">
    <name type="scientific">Corynebacterium spheniscorum</name>
    <dbReference type="NCBI Taxonomy" id="185761"/>
    <lineage>
        <taxon>Bacteria</taxon>
        <taxon>Bacillati</taxon>
        <taxon>Actinomycetota</taxon>
        <taxon>Actinomycetes</taxon>
        <taxon>Mycobacteriales</taxon>
        <taxon>Corynebacteriaceae</taxon>
        <taxon>Corynebacterium</taxon>
    </lineage>
</organism>
<dbReference type="GO" id="GO:0005737">
    <property type="term" value="C:cytoplasm"/>
    <property type="evidence" value="ECO:0007669"/>
    <property type="project" value="UniProtKB-SubCell"/>
</dbReference>
<name>A0A1I2PR11_9CORY</name>
<evidence type="ECO:0000256" key="7">
    <source>
        <dbReference type="ARBA" id="ARBA00044507"/>
    </source>
</evidence>
<dbReference type="InterPro" id="IPR004534">
    <property type="entry name" value="SelA_trans"/>
</dbReference>
<evidence type="ECO:0000256" key="8">
    <source>
        <dbReference type="HAMAP-Rule" id="MF_00423"/>
    </source>
</evidence>
<sequence>MAKKFAKEHSAPNKDPRRSIPRVDELLEIYHATPSKINRERALEIAREVQADARAETPGRFSELSADDLAARVREEYAQRLGNTQPSSLTAVLNATGVIIHTNLGRAPLSNAAQEALIQASGYVDVEMDLDSGRRSSTRGKAPSQALVWALGTPAAEDALIVGNGAGALMLAATALCGIGGQIIISRGELIEIGAGFRLPELIEATGAKLIEVGATNRTHLADYAKALEQHGTTTGSATTRTAIFKVHPSNYRVAGFHAEVGLKELRTLADEYAIPLITDVGSGLLHPEPRLPQEPDMASALKDGADLVIASGDKLFGGPQAGLIAGKKSYVQALRQHPLARAVRVDKLTLAAIEATIYGHDTAPVLQALRSDPEELRRRTEKLAADVGVGEVIEHEGRVGGGGAPEYPLPGWALALPAGLSALLRQPTDPDTAVVVAREYQGHTLIDLRCVPEEEDAAVADALKTILDKL</sequence>